<gene>
    <name evidence="3" type="ORF">RINTHH_18590</name>
</gene>
<reference evidence="3 4" key="1">
    <citation type="submission" date="2012-05" db="EMBL/GenBank/DDBJ databases">
        <authorList>
            <person name="Hilton J."/>
        </authorList>
    </citation>
    <scope>NUCLEOTIDE SEQUENCE [LARGE SCALE GENOMIC DNA]</scope>
    <source>
        <strain evidence="3 4">HH01</strain>
    </source>
</reference>
<evidence type="ECO:0000259" key="2">
    <source>
        <dbReference type="Pfam" id="PF05193"/>
    </source>
</evidence>
<reference evidence="4" key="2">
    <citation type="submission" date="2016-01" db="EMBL/GenBank/DDBJ databases">
        <title>Diatom-associated endosymboitic cyanobacterium lacks core nitrogen metabolism enzymes.</title>
        <authorList>
            <person name="Hilton J.A."/>
            <person name="Foster R.A."/>
            <person name="Tripp H.J."/>
            <person name="Carter B.J."/>
            <person name="Zehr J.P."/>
            <person name="Villareal T.A."/>
        </authorList>
    </citation>
    <scope>NUCLEOTIDE SEQUENCE [LARGE SCALE GENOMIC DNA]</scope>
    <source>
        <strain evidence="4">HH01</strain>
    </source>
</reference>
<dbReference type="Pfam" id="PF05193">
    <property type="entry name" value="Peptidase_M16_C"/>
    <property type="match status" value="1"/>
</dbReference>
<dbReference type="PANTHER" id="PTHR11851">
    <property type="entry name" value="METALLOPROTEASE"/>
    <property type="match status" value="1"/>
</dbReference>
<dbReference type="STRING" id="1165094.RINTHH_18590"/>
<sequence>MISSQLEYKIYRSTLSNKIVLLVTANPNCNIVATKIFVRAGSSYESRDKAGLTHLLSEVITKGCEGLSSFNIAEQVESLGASLRTHAHSDYFLLSLKNITSDFPEILYLAGKILRSPTFAKSEVELEKRLILENIRSQKEQPFNIALDQLRKVMYCHHPYGLSILGEDVSVKNLKNTDLFYFHQQYFRPDNIVISISGQIDPHHAKTVIEEVFGDWQIPNTELSTALNLSKISVFPQQVITPQDTHQSIIMLGYLGASVYSPDYAALKILSTYLGNGISSRLFVELREKQGLAYEVSAFYPTRMFPASFIVYMGTAPENTEKALSRMQKEVELLSRNGLSIASLQTSKNKILGQYALGKQTNAQIAQVYGWYEIMGLGIDFDQLFQEVILRVSIEDTIKIARKYLQNAYISLVGQKTTAENILK</sequence>
<evidence type="ECO:0000313" key="3">
    <source>
        <dbReference type="EMBL" id="CCH68014.1"/>
    </source>
</evidence>
<name>M1WTC9_9NOST</name>
<dbReference type="Gene3D" id="3.30.830.10">
    <property type="entry name" value="Metalloenzyme, LuxS/M16 peptidase-like"/>
    <property type="match status" value="2"/>
</dbReference>
<feature type="domain" description="Peptidase M16 N-terminal" evidence="1">
    <location>
        <begin position="24"/>
        <end position="166"/>
    </location>
</feature>
<dbReference type="Pfam" id="PF00675">
    <property type="entry name" value="Peptidase_M16"/>
    <property type="match status" value="1"/>
</dbReference>
<protein>
    <submittedName>
        <fullName evidence="3">Insulinase-like:Peptidase M16, C-terminal</fullName>
    </submittedName>
</protein>
<evidence type="ECO:0000313" key="4">
    <source>
        <dbReference type="Proteomes" id="UP000053051"/>
    </source>
</evidence>
<dbReference type="Proteomes" id="UP000053051">
    <property type="component" value="Unassembled WGS sequence"/>
</dbReference>
<evidence type="ECO:0000259" key="1">
    <source>
        <dbReference type="Pfam" id="PF00675"/>
    </source>
</evidence>
<dbReference type="AlphaFoldDB" id="M1WTC9"/>
<dbReference type="EMBL" id="CAIY01000075">
    <property type="protein sequence ID" value="CCH68014.1"/>
    <property type="molecule type" value="Genomic_DNA"/>
</dbReference>
<organism evidence="3 4">
    <name type="scientific">Richelia intracellularis HH01</name>
    <dbReference type="NCBI Taxonomy" id="1165094"/>
    <lineage>
        <taxon>Bacteria</taxon>
        <taxon>Bacillati</taxon>
        <taxon>Cyanobacteriota</taxon>
        <taxon>Cyanophyceae</taxon>
        <taxon>Nostocales</taxon>
        <taxon>Nostocaceae</taxon>
        <taxon>Richelia</taxon>
    </lineage>
</organism>
<dbReference type="PANTHER" id="PTHR11851:SF224">
    <property type="entry name" value="PROCESSING PROTEASE"/>
    <property type="match status" value="1"/>
</dbReference>
<feature type="domain" description="Peptidase M16 C-terminal" evidence="2">
    <location>
        <begin position="176"/>
        <end position="350"/>
    </location>
</feature>
<proteinExistence type="predicted"/>
<dbReference type="GO" id="GO:0046872">
    <property type="term" value="F:metal ion binding"/>
    <property type="evidence" value="ECO:0007669"/>
    <property type="project" value="InterPro"/>
</dbReference>
<dbReference type="InterPro" id="IPR011765">
    <property type="entry name" value="Pept_M16_N"/>
</dbReference>
<dbReference type="InterPro" id="IPR011249">
    <property type="entry name" value="Metalloenz_LuxS/M16"/>
</dbReference>
<accession>M1WTC9</accession>
<dbReference type="InterPro" id="IPR050361">
    <property type="entry name" value="MPP/UQCRC_Complex"/>
</dbReference>
<dbReference type="OrthoDB" id="9811314at2"/>
<comment type="caution">
    <text evidence="3">The sequence shown here is derived from an EMBL/GenBank/DDBJ whole genome shotgun (WGS) entry which is preliminary data.</text>
</comment>
<dbReference type="InterPro" id="IPR007863">
    <property type="entry name" value="Peptidase_M16_C"/>
</dbReference>
<dbReference type="RefSeq" id="WP_008235261.1">
    <property type="nucleotide sequence ID" value="NZ_CAIY01000075.1"/>
</dbReference>
<keyword evidence="4" id="KW-1185">Reference proteome</keyword>
<dbReference type="SUPFAM" id="SSF63411">
    <property type="entry name" value="LuxS/MPP-like metallohydrolase"/>
    <property type="match status" value="2"/>
</dbReference>